<dbReference type="EMBL" id="MT524912">
    <property type="protein sequence ID" value="QNH67967.1"/>
    <property type="molecule type" value="mRNA"/>
</dbReference>
<comment type="similarity">
    <text evidence="2">Belongs to the ABC transporter superfamily. ABCG family. Eye pigment precursor importer (TC 3.A.1.204) subfamily.</text>
</comment>
<dbReference type="PANTHER" id="PTHR48041:SF139">
    <property type="entry name" value="PROTEIN SCARLET"/>
    <property type="match status" value="1"/>
</dbReference>
<dbReference type="PROSITE" id="PS50893">
    <property type="entry name" value="ABC_TRANSPORTER_2"/>
    <property type="match status" value="1"/>
</dbReference>
<dbReference type="SUPFAM" id="SSF52540">
    <property type="entry name" value="P-loop containing nucleoside triphosphate hydrolases"/>
    <property type="match status" value="1"/>
</dbReference>
<reference evidence="11" key="1">
    <citation type="journal article" date="2020" name="Comp. Biochem. Physiol. Part D Genomics Proteomics">
        <title>The genome of the marine monogonont rotifer Brachionus rotundiformis and insight into species-specific detoxification components in Brachionus spp.</title>
        <authorList>
            <person name="Kang H.M."/>
            <person name="Kim M.S."/>
            <person name="Choi B.S."/>
            <person name="Kim D.H."/>
            <person name="Kim H.J."/>
            <person name="Hwang U.K."/>
            <person name="Hagiwara A."/>
            <person name="Lee J.S."/>
        </authorList>
    </citation>
    <scope>NUCLEOTIDE SEQUENCE</scope>
</reference>
<evidence type="ECO:0000256" key="4">
    <source>
        <dbReference type="ARBA" id="ARBA00022692"/>
    </source>
</evidence>
<keyword evidence="6 11" id="KW-0067">ATP-binding</keyword>
<dbReference type="PROSITE" id="PS00211">
    <property type="entry name" value="ABC_TRANSPORTER_1"/>
    <property type="match status" value="1"/>
</dbReference>
<evidence type="ECO:0000256" key="1">
    <source>
        <dbReference type="ARBA" id="ARBA00004141"/>
    </source>
</evidence>
<accession>A0A7H9SLK9</accession>
<dbReference type="InterPro" id="IPR013525">
    <property type="entry name" value="ABC2_TM"/>
</dbReference>
<dbReference type="InterPro" id="IPR003439">
    <property type="entry name" value="ABC_transporter-like_ATP-bd"/>
</dbReference>
<dbReference type="PANTHER" id="PTHR48041">
    <property type="entry name" value="ABC TRANSPORTER G FAMILY MEMBER 28"/>
    <property type="match status" value="1"/>
</dbReference>
<dbReference type="GO" id="GO:0005886">
    <property type="term" value="C:plasma membrane"/>
    <property type="evidence" value="ECO:0007669"/>
    <property type="project" value="TreeGrafter"/>
</dbReference>
<dbReference type="InterPro" id="IPR043926">
    <property type="entry name" value="ABCG_dom"/>
</dbReference>
<keyword evidence="4 9" id="KW-0812">Transmembrane</keyword>
<dbReference type="InterPro" id="IPR027417">
    <property type="entry name" value="P-loop_NTPase"/>
</dbReference>
<feature type="transmembrane region" description="Helical" evidence="9">
    <location>
        <begin position="390"/>
        <end position="407"/>
    </location>
</feature>
<feature type="transmembrane region" description="Helical" evidence="9">
    <location>
        <begin position="494"/>
        <end position="521"/>
    </location>
</feature>
<dbReference type="AlphaFoldDB" id="A0A7H9SLK9"/>
<organism evidence="11">
    <name type="scientific">Brachionus plicatilis</name>
    <name type="common">Marine rotifer</name>
    <name type="synonym">Brachionus muelleri</name>
    <dbReference type="NCBI Taxonomy" id="10195"/>
    <lineage>
        <taxon>Eukaryota</taxon>
        <taxon>Metazoa</taxon>
        <taxon>Spiralia</taxon>
        <taxon>Gnathifera</taxon>
        <taxon>Rotifera</taxon>
        <taxon>Eurotatoria</taxon>
        <taxon>Monogononta</taxon>
        <taxon>Pseudotrocha</taxon>
        <taxon>Ploima</taxon>
        <taxon>Brachionidae</taxon>
        <taxon>Brachionus</taxon>
    </lineage>
</organism>
<dbReference type="Pfam" id="PF00005">
    <property type="entry name" value="ABC_tran"/>
    <property type="match status" value="1"/>
</dbReference>
<feature type="transmembrane region" description="Helical" evidence="9">
    <location>
        <begin position="614"/>
        <end position="638"/>
    </location>
</feature>
<keyword evidence="5" id="KW-0547">Nucleotide-binding</keyword>
<reference evidence="11" key="2">
    <citation type="submission" date="2020-05" db="EMBL/GenBank/DDBJ databases">
        <authorList>
            <person name="Kang H.-M."/>
            <person name="Kim M.-S."/>
            <person name="Lee J.-S."/>
        </authorList>
    </citation>
    <scope>NUCLEOTIDE SEQUENCE</scope>
</reference>
<dbReference type="CDD" id="cd03213">
    <property type="entry name" value="ABCG_EPDR"/>
    <property type="match status" value="1"/>
</dbReference>
<dbReference type="Pfam" id="PF01061">
    <property type="entry name" value="ABC2_membrane"/>
    <property type="match status" value="1"/>
</dbReference>
<dbReference type="InterPro" id="IPR017871">
    <property type="entry name" value="ABC_transporter-like_CS"/>
</dbReference>
<sequence length="643" mass="73129">MNEPSLELENSNKNDSTNCNNTIEQLNHCVTLTWKNLTVVSSKKATLKISNLFRKKEKNCLSKKTIINNVSGIAQSNEILAIMGASGAGKTSLLNALNFRNNESLNVYGEIKVNGQLIKSQNELSSISGYVQQDDLFIESLTVKETLIFQAMLRMDESICKEKRLKRVEEVMHDLNLKKCQNISVDIQGKKGISGGEKRRLAFACEILTDPLILFCDEPTSGLDSFIALSVMECMKSLAKQGRTIICTIHQPSSEIFELFDRLCLLSDGKLAFNGPINKCNQFFESQGYKVPVNYNPADFYIKTLANVPSDKENSLNRIKKICDGYENSDFYQNLTVEINEACETKYSQDRISINTNNKYRTSLLTQMYWLLWRNIIVNIRSPQALRVQLIQSIFVALLFGVIYFKLKINQKGIQNITSLLFLCESNNSFASIIAVINTFPAEIPVFVREHQNRMYRVISYYMSRILIDLPVFIVIPIIFVSIIYWMSDLSREGNQFIICICMIILVAQCAVSFGTFLSAVSPDTNTALALTGPILAPFMIFSGVLLNSEDVPSYFLLLRYLSWFSYGTENLLVNQFEGIESIDCDYPEDPDCLRRFEKGIEVLDFYKLDSKNFRINTICLVILTVGWRLLAFMALIIKSRRR</sequence>
<dbReference type="GO" id="GO:0016887">
    <property type="term" value="F:ATP hydrolysis activity"/>
    <property type="evidence" value="ECO:0007669"/>
    <property type="project" value="InterPro"/>
</dbReference>
<dbReference type="GO" id="GO:0005524">
    <property type="term" value="F:ATP binding"/>
    <property type="evidence" value="ECO:0007669"/>
    <property type="project" value="UniProtKB-KW"/>
</dbReference>
<evidence type="ECO:0000313" key="11">
    <source>
        <dbReference type="EMBL" id="QNH67967.1"/>
    </source>
</evidence>
<evidence type="ECO:0000256" key="6">
    <source>
        <dbReference type="ARBA" id="ARBA00022840"/>
    </source>
</evidence>
<keyword evidence="8 9" id="KW-0472">Membrane</keyword>
<comment type="subcellular location">
    <subcellularLocation>
        <location evidence="1">Membrane</location>
        <topology evidence="1">Multi-pass membrane protein</topology>
    </subcellularLocation>
</comment>
<keyword evidence="3" id="KW-0813">Transport</keyword>
<evidence type="ECO:0000256" key="8">
    <source>
        <dbReference type="ARBA" id="ARBA00023136"/>
    </source>
</evidence>
<evidence type="ECO:0000259" key="10">
    <source>
        <dbReference type="PROSITE" id="PS50893"/>
    </source>
</evidence>
<evidence type="ECO:0000256" key="9">
    <source>
        <dbReference type="SAM" id="Phobius"/>
    </source>
</evidence>
<proteinExistence type="evidence at transcript level"/>
<evidence type="ECO:0000256" key="2">
    <source>
        <dbReference type="ARBA" id="ARBA00005814"/>
    </source>
</evidence>
<dbReference type="InterPro" id="IPR003593">
    <property type="entry name" value="AAA+_ATPase"/>
</dbReference>
<feature type="transmembrane region" description="Helical" evidence="9">
    <location>
        <begin position="528"/>
        <end position="547"/>
    </location>
</feature>
<evidence type="ECO:0000256" key="7">
    <source>
        <dbReference type="ARBA" id="ARBA00022989"/>
    </source>
</evidence>
<evidence type="ECO:0000256" key="5">
    <source>
        <dbReference type="ARBA" id="ARBA00022741"/>
    </source>
</evidence>
<name>A0A7H9SLK9_BRAPC</name>
<dbReference type="SMART" id="SM00382">
    <property type="entry name" value="AAA"/>
    <property type="match status" value="1"/>
</dbReference>
<feature type="domain" description="ABC transporter" evidence="10">
    <location>
        <begin position="47"/>
        <end position="293"/>
    </location>
</feature>
<dbReference type="GO" id="GO:0140359">
    <property type="term" value="F:ABC-type transporter activity"/>
    <property type="evidence" value="ECO:0007669"/>
    <property type="project" value="InterPro"/>
</dbReference>
<feature type="transmembrane region" description="Helical" evidence="9">
    <location>
        <begin position="466"/>
        <end position="488"/>
    </location>
</feature>
<evidence type="ECO:0000256" key="3">
    <source>
        <dbReference type="ARBA" id="ARBA00022448"/>
    </source>
</evidence>
<keyword evidence="7 9" id="KW-1133">Transmembrane helix</keyword>
<dbReference type="Gene3D" id="3.40.50.300">
    <property type="entry name" value="P-loop containing nucleotide triphosphate hydrolases"/>
    <property type="match status" value="1"/>
</dbReference>
<protein>
    <submittedName>
        <fullName evidence="11">ATP-binding cassette transporter subfamily G-like protein 1</fullName>
    </submittedName>
</protein>
<dbReference type="InterPro" id="IPR050352">
    <property type="entry name" value="ABCG_transporters"/>
</dbReference>
<dbReference type="Pfam" id="PF19055">
    <property type="entry name" value="ABC2_membrane_7"/>
    <property type="match status" value="1"/>
</dbReference>